<organism evidence="2 3">
    <name type="scientific">Exophiala xenobiotica</name>
    <dbReference type="NCBI Taxonomy" id="348802"/>
    <lineage>
        <taxon>Eukaryota</taxon>
        <taxon>Fungi</taxon>
        <taxon>Dikarya</taxon>
        <taxon>Ascomycota</taxon>
        <taxon>Pezizomycotina</taxon>
        <taxon>Eurotiomycetes</taxon>
        <taxon>Chaetothyriomycetidae</taxon>
        <taxon>Chaetothyriales</taxon>
        <taxon>Herpotrichiellaceae</taxon>
        <taxon>Exophiala</taxon>
    </lineage>
</organism>
<dbReference type="HOGENOM" id="CLU_023194_4_3_1"/>
<keyword evidence="3" id="KW-1185">Reference proteome</keyword>
<name>A0A0D2F0S4_9EURO</name>
<dbReference type="GeneID" id="25331032"/>
<dbReference type="EMBL" id="KN847321">
    <property type="protein sequence ID" value="KIW53564.1"/>
    <property type="molecule type" value="Genomic_DNA"/>
</dbReference>
<dbReference type="Pfam" id="PF01408">
    <property type="entry name" value="GFO_IDH_MocA"/>
    <property type="match status" value="1"/>
</dbReference>
<dbReference type="InterPro" id="IPR000683">
    <property type="entry name" value="Gfo/Idh/MocA-like_OxRdtase_N"/>
</dbReference>
<dbReference type="InterPro" id="IPR036291">
    <property type="entry name" value="NAD(P)-bd_dom_sf"/>
</dbReference>
<sequence>MGSIAPPAGPPQFLVIGAGSRGHAYARAVEASTSGCIAAVAEIDPFKRQEFGKRYIWGQEGRAAEHQCFAGWEEWVAWETRRRQNADKPGGAEPGYFPITGVFICTLDETHAPIIRAIAPFTLHILCEKPLALSLSDCLSISSALSQYPPKVVSIGHVLRYSPHNILLRKLLTSDQVIGEIVSIEHTEPIGWWHFSHSYVRGNWRRPTPEGVGSLLTKSCHDIDFLMWLLCSPSPLTGDEPHLPSTISSTGAITHFRRARKPRDAGGSTNCLSCPAEPNCIYSAKKIYRDRWLRKEKDTGWPLKIVVPEMEDIVTAQGWDAGEEKLMERLGDDYDKNTTPDDVVASRSWYGRCVYEADNDVVDDQTVTMEWEEDCLRGHELGRGPKRALFHMTYPTQAQCERRGWIYGTLGEIHYDSHKITVHTFSDNGTIVHDIPKQAPEVEKSHGGGDWGLAGAFVQAVQNVEEGSMNVAQAQRELVGCDLEEIIRSHAVVFAAEEARREKKVLHWTDWADSHCQTTL</sequence>
<dbReference type="Proteomes" id="UP000054342">
    <property type="component" value="Unassembled WGS sequence"/>
</dbReference>
<feature type="domain" description="Gfo/Idh/MocA-like oxidoreductase N-terminal" evidence="1">
    <location>
        <begin position="13"/>
        <end position="147"/>
    </location>
</feature>
<dbReference type="Gene3D" id="3.40.50.720">
    <property type="entry name" value="NAD(P)-binding Rossmann-like Domain"/>
    <property type="match status" value="1"/>
</dbReference>
<dbReference type="Gene3D" id="3.30.360.10">
    <property type="entry name" value="Dihydrodipicolinate Reductase, domain 2"/>
    <property type="match status" value="2"/>
</dbReference>
<protein>
    <recommendedName>
        <fullName evidence="1">Gfo/Idh/MocA-like oxidoreductase N-terminal domain-containing protein</fullName>
    </recommendedName>
</protein>
<dbReference type="InterPro" id="IPR051450">
    <property type="entry name" value="Gfo/Idh/MocA_Oxidoreductases"/>
</dbReference>
<evidence type="ECO:0000259" key="1">
    <source>
        <dbReference type="Pfam" id="PF01408"/>
    </source>
</evidence>
<dbReference type="RefSeq" id="XP_013314148.1">
    <property type="nucleotide sequence ID" value="XM_013458694.1"/>
</dbReference>
<dbReference type="SUPFAM" id="SSF51735">
    <property type="entry name" value="NAD(P)-binding Rossmann-fold domains"/>
    <property type="match status" value="1"/>
</dbReference>
<evidence type="ECO:0000313" key="2">
    <source>
        <dbReference type="EMBL" id="KIW53564.1"/>
    </source>
</evidence>
<dbReference type="PANTHER" id="PTHR43377">
    <property type="entry name" value="BILIVERDIN REDUCTASE A"/>
    <property type="match status" value="1"/>
</dbReference>
<dbReference type="STRING" id="348802.A0A0D2F0S4"/>
<gene>
    <name evidence="2" type="ORF">PV05_09124</name>
</gene>
<dbReference type="GO" id="GO:0000166">
    <property type="term" value="F:nucleotide binding"/>
    <property type="evidence" value="ECO:0007669"/>
    <property type="project" value="InterPro"/>
</dbReference>
<dbReference type="AlphaFoldDB" id="A0A0D2F0S4"/>
<dbReference type="OrthoDB" id="64915at2759"/>
<dbReference type="PANTHER" id="PTHR43377:SF12">
    <property type="entry name" value="BINDING ROSSMANN FOLD OXIDOREDUCTASE, PUTATIVE (AFU_ORTHOLOGUE AFUA_3G11840)-RELATED"/>
    <property type="match status" value="1"/>
</dbReference>
<reference evidence="2 3" key="1">
    <citation type="submission" date="2015-01" db="EMBL/GenBank/DDBJ databases">
        <title>The Genome Sequence of Exophiala xenobiotica CBS118157.</title>
        <authorList>
            <consortium name="The Broad Institute Genomics Platform"/>
            <person name="Cuomo C."/>
            <person name="de Hoog S."/>
            <person name="Gorbushina A."/>
            <person name="Stielow B."/>
            <person name="Teixiera M."/>
            <person name="Abouelleil A."/>
            <person name="Chapman S.B."/>
            <person name="Priest M."/>
            <person name="Young S.K."/>
            <person name="Wortman J."/>
            <person name="Nusbaum C."/>
            <person name="Birren B."/>
        </authorList>
    </citation>
    <scope>NUCLEOTIDE SEQUENCE [LARGE SCALE GENOMIC DNA]</scope>
    <source>
        <strain evidence="2 3">CBS 118157</strain>
    </source>
</reference>
<dbReference type="SUPFAM" id="SSF55347">
    <property type="entry name" value="Glyceraldehyde-3-phosphate dehydrogenase-like, C-terminal domain"/>
    <property type="match status" value="1"/>
</dbReference>
<proteinExistence type="predicted"/>
<evidence type="ECO:0000313" key="3">
    <source>
        <dbReference type="Proteomes" id="UP000054342"/>
    </source>
</evidence>
<accession>A0A0D2F0S4</accession>